<keyword evidence="2" id="KW-1003">Cell membrane</keyword>
<organism evidence="7 8">
    <name type="scientific">Saezia sanguinis</name>
    <dbReference type="NCBI Taxonomy" id="1965230"/>
    <lineage>
        <taxon>Bacteria</taxon>
        <taxon>Pseudomonadati</taxon>
        <taxon>Pseudomonadota</taxon>
        <taxon>Betaproteobacteria</taxon>
        <taxon>Burkholderiales</taxon>
        <taxon>Saeziaceae</taxon>
        <taxon>Saezia</taxon>
    </lineage>
</organism>
<comment type="subcellular location">
    <subcellularLocation>
        <location evidence="1">Cell membrane</location>
        <topology evidence="1">Multi-pass membrane protein</topology>
    </subcellularLocation>
</comment>
<dbReference type="AlphaFoldDB" id="A0A433SGT1"/>
<feature type="transmembrane region" description="Helical" evidence="6">
    <location>
        <begin position="86"/>
        <end position="111"/>
    </location>
</feature>
<feature type="transmembrane region" description="Helical" evidence="6">
    <location>
        <begin position="267"/>
        <end position="286"/>
    </location>
</feature>
<evidence type="ECO:0000256" key="5">
    <source>
        <dbReference type="ARBA" id="ARBA00023136"/>
    </source>
</evidence>
<feature type="transmembrane region" description="Helical" evidence="6">
    <location>
        <begin position="372"/>
        <end position="393"/>
    </location>
</feature>
<dbReference type="PANTHER" id="PTHR30482">
    <property type="entry name" value="HIGH-AFFINITY BRANCHED-CHAIN AMINO ACID TRANSPORT SYSTEM PERMEASE"/>
    <property type="match status" value="1"/>
</dbReference>
<feature type="transmembrane region" description="Helical" evidence="6">
    <location>
        <begin position="167"/>
        <end position="186"/>
    </location>
</feature>
<dbReference type="EMBL" id="PQSP01000001">
    <property type="protein sequence ID" value="RUS67910.1"/>
    <property type="molecule type" value="Genomic_DNA"/>
</dbReference>
<dbReference type="InterPro" id="IPR001851">
    <property type="entry name" value="ABC_transp_permease"/>
</dbReference>
<dbReference type="GO" id="GO:0005886">
    <property type="term" value="C:plasma membrane"/>
    <property type="evidence" value="ECO:0007669"/>
    <property type="project" value="UniProtKB-SubCell"/>
</dbReference>
<dbReference type="RefSeq" id="WP_162615225.1">
    <property type="nucleotide sequence ID" value="NZ_PQSP01000001.1"/>
</dbReference>
<dbReference type="CDD" id="cd06581">
    <property type="entry name" value="TM_PBP1_LivM_like"/>
    <property type="match status" value="1"/>
</dbReference>
<dbReference type="Pfam" id="PF02653">
    <property type="entry name" value="BPD_transp_2"/>
    <property type="match status" value="1"/>
</dbReference>
<protein>
    <recommendedName>
        <fullName evidence="9">High-affinity branched-chain amino acid transport system permease protein LivH</fullName>
    </recommendedName>
</protein>
<evidence type="ECO:0000256" key="2">
    <source>
        <dbReference type="ARBA" id="ARBA00022475"/>
    </source>
</evidence>
<evidence type="ECO:0000256" key="4">
    <source>
        <dbReference type="ARBA" id="ARBA00022989"/>
    </source>
</evidence>
<keyword evidence="3 6" id="KW-0812">Transmembrane</keyword>
<keyword evidence="8" id="KW-1185">Reference proteome</keyword>
<evidence type="ECO:0000313" key="7">
    <source>
        <dbReference type="EMBL" id="RUS67910.1"/>
    </source>
</evidence>
<evidence type="ECO:0000313" key="8">
    <source>
        <dbReference type="Proteomes" id="UP000286947"/>
    </source>
</evidence>
<evidence type="ECO:0008006" key="9">
    <source>
        <dbReference type="Google" id="ProtNLM"/>
    </source>
</evidence>
<feature type="transmembrane region" description="Helical" evidence="6">
    <location>
        <begin position="217"/>
        <end position="236"/>
    </location>
</feature>
<keyword evidence="4 6" id="KW-1133">Transmembrane helix</keyword>
<evidence type="ECO:0000256" key="6">
    <source>
        <dbReference type="SAM" id="Phobius"/>
    </source>
</evidence>
<gene>
    <name evidence="7" type="ORF">CUZ56_00391</name>
</gene>
<feature type="transmembrane region" description="Helical" evidence="6">
    <location>
        <begin position="330"/>
        <end position="352"/>
    </location>
</feature>
<proteinExistence type="predicted"/>
<dbReference type="InterPro" id="IPR043428">
    <property type="entry name" value="LivM-like"/>
</dbReference>
<feature type="transmembrane region" description="Helical" evidence="6">
    <location>
        <begin position="292"/>
        <end position="318"/>
    </location>
</feature>
<name>A0A433SGT1_9BURK</name>
<evidence type="ECO:0000256" key="3">
    <source>
        <dbReference type="ARBA" id="ARBA00022692"/>
    </source>
</evidence>
<feature type="transmembrane region" description="Helical" evidence="6">
    <location>
        <begin position="63"/>
        <end position="80"/>
    </location>
</feature>
<comment type="caution">
    <text evidence="7">The sequence shown here is derived from an EMBL/GenBank/DDBJ whole genome shotgun (WGS) entry which is preliminary data.</text>
</comment>
<accession>A0A433SGT1</accession>
<dbReference type="GO" id="GO:0015658">
    <property type="term" value="F:branched-chain amino acid transmembrane transporter activity"/>
    <property type="evidence" value="ECO:0007669"/>
    <property type="project" value="InterPro"/>
</dbReference>
<keyword evidence="5 6" id="KW-0472">Membrane</keyword>
<feature type="transmembrane region" description="Helical" evidence="6">
    <location>
        <begin position="33"/>
        <end position="51"/>
    </location>
</feature>
<reference evidence="7 8" key="1">
    <citation type="submission" date="2018-01" db="EMBL/GenBank/DDBJ databases">
        <title>Saezia sanguinis gen. nov., sp. nov., in the order Burkholderiales isolated from human blood.</title>
        <authorList>
            <person name="Medina-Pascual M.J."/>
            <person name="Valdezate S."/>
            <person name="Monzon S."/>
            <person name="Cuesta I."/>
            <person name="Carrasco G."/>
            <person name="Villalon P."/>
            <person name="Saez-Nieto J.A."/>
        </authorList>
    </citation>
    <scope>NUCLEOTIDE SEQUENCE [LARGE SCALE GENOMIC DNA]</scope>
    <source>
        <strain evidence="7 8">CNM695-12</strain>
    </source>
</reference>
<feature type="transmembrane region" description="Helical" evidence="6">
    <location>
        <begin position="9"/>
        <end position="27"/>
    </location>
</feature>
<dbReference type="PANTHER" id="PTHR30482:SF17">
    <property type="entry name" value="ABC TRANSPORTER ATP-BINDING PROTEIN"/>
    <property type="match status" value="1"/>
</dbReference>
<dbReference type="Proteomes" id="UP000286947">
    <property type="component" value="Unassembled WGS sequence"/>
</dbReference>
<evidence type="ECO:0000256" key="1">
    <source>
        <dbReference type="ARBA" id="ARBA00004651"/>
    </source>
</evidence>
<sequence length="405" mass="43435">MKQRLPHGVLYSIMAAAILLALIWWWLPGFALSLLVQSCAAVIICASLRVLVGMGGIISFGHALYVGAGAYGTAHLLQAVEAQHFFVPLLLAPVAGGVAGLLVAVIAGWLCTRRTHPIFMAMVTLALCELAYTLAQMWPALFGDESGIPFDRTAGNFLGLNFADERLVLILALLYSVVVLFLLHGFTRTPAGKWLVASREDAMRVASLGMYPARFQYMAFLIAGFFAGIGGGLLAIELEGAHASMLSVVQSGSYLMFTYLGGLGSVVGSLIGGGAFSLGIVWLPAITPVWELYLGLLFVYVVLYWPQGIVGAINSGYLQWLNHKELRSKMVLMVIAKAGCCIGAIGMVEGGYRFWRAYMAASGNGFPLTELFSGWLIACMAICIICLGSILVLQRQSHRKAGRAS</sequence>